<dbReference type="InterPro" id="IPR007813">
    <property type="entry name" value="PilN"/>
</dbReference>
<accession>A0ABP7N2Y5</accession>
<evidence type="ECO:0000256" key="1">
    <source>
        <dbReference type="SAM" id="MobiDB-lite"/>
    </source>
</evidence>
<keyword evidence="2" id="KW-1133">Transmembrane helix</keyword>
<reference evidence="4" key="1">
    <citation type="journal article" date="2019" name="Int. J. Syst. Evol. Microbiol.">
        <title>The Global Catalogue of Microorganisms (GCM) 10K type strain sequencing project: providing services to taxonomists for standard genome sequencing and annotation.</title>
        <authorList>
            <consortium name="The Broad Institute Genomics Platform"/>
            <consortium name="The Broad Institute Genome Sequencing Center for Infectious Disease"/>
            <person name="Wu L."/>
            <person name="Ma J."/>
        </authorList>
    </citation>
    <scope>NUCLEOTIDE SEQUENCE [LARGE SCALE GENOMIC DNA]</scope>
    <source>
        <strain evidence="4">JCM 16916</strain>
    </source>
</reference>
<evidence type="ECO:0000313" key="3">
    <source>
        <dbReference type="EMBL" id="GAA3934165.1"/>
    </source>
</evidence>
<dbReference type="Pfam" id="PF05137">
    <property type="entry name" value="PilN"/>
    <property type="match status" value="1"/>
</dbReference>
<proteinExistence type="predicted"/>
<dbReference type="Gene3D" id="3.30.420.380">
    <property type="match status" value="1"/>
</dbReference>
<dbReference type="InterPro" id="IPR043129">
    <property type="entry name" value="ATPase_NBD"/>
</dbReference>
<dbReference type="Proteomes" id="UP001501727">
    <property type="component" value="Unassembled WGS sequence"/>
</dbReference>
<gene>
    <name evidence="3" type="ORF">GCM10022229_30180</name>
</gene>
<protein>
    <submittedName>
        <fullName evidence="3">PilN domain-containing protein</fullName>
    </submittedName>
</protein>
<evidence type="ECO:0000313" key="4">
    <source>
        <dbReference type="Proteomes" id="UP001501727"/>
    </source>
</evidence>
<dbReference type="InterPro" id="IPR052534">
    <property type="entry name" value="Extracell_DNA_Util/SecSys_Comp"/>
</dbReference>
<name>A0ABP7N2Y5_9GAMM</name>
<keyword evidence="2" id="KW-0472">Membrane</keyword>
<dbReference type="SUPFAM" id="SSF53067">
    <property type="entry name" value="Actin-like ATPase domain"/>
    <property type="match status" value="1"/>
</dbReference>
<dbReference type="PANTHER" id="PTHR40278:SF1">
    <property type="entry name" value="DNA UTILIZATION PROTEIN HOFN"/>
    <property type="match status" value="1"/>
</dbReference>
<comment type="caution">
    <text evidence="3">The sequence shown here is derived from an EMBL/GenBank/DDBJ whole genome shotgun (WGS) entry which is preliminary data.</text>
</comment>
<feature type="transmembrane region" description="Helical" evidence="2">
    <location>
        <begin position="225"/>
        <end position="246"/>
    </location>
</feature>
<sequence>MTAAVDNSATPSLRQRLEGAGLRLRPGLGGFWAWWTQALASWLPARMRSLLGLARERMLLQRSGDELRLALVREDGMRTVGSLPWTPGEAAREDDVLASLLPSRLVDMPRWLLLPAGAGLRRRLSLPAAAAERLRDVVAFEIDRQTPFSAADVHYDARVVARRGEQLDADLVVVPRATMDAALASLGNLAGTVAGVDMAGEDGAPLGINLLSDAARRRRADPWRAWNWAFAVVAVVAVALAMWQFLSNRNAVADAFAQQADARARQARGVADEKRQLVDLVEGMAFLQRTRAARPTTVEVLDELGRRLPDSTYLEKLSIEGNQILLIGQSSEASALVGQLEGSTLWRSPALTGALQPDPRTGRDRFTLSAQLAVDEAPSNPGAANARGQR</sequence>
<feature type="region of interest" description="Disordered" evidence="1">
    <location>
        <begin position="371"/>
        <end position="390"/>
    </location>
</feature>
<keyword evidence="4" id="KW-1185">Reference proteome</keyword>
<dbReference type="RefSeq" id="WP_344760855.1">
    <property type="nucleotide sequence ID" value="NZ_BAAAZU010000031.1"/>
</dbReference>
<dbReference type="PANTHER" id="PTHR40278">
    <property type="entry name" value="DNA UTILIZATION PROTEIN HOFN"/>
    <property type="match status" value="1"/>
</dbReference>
<organism evidence="3 4">
    <name type="scientific">Luteimonas lutimaris</name>
    <dbReference type="NCBI Taxonomy" id="698645"/>
    <lineage>
        <taxon>Bacteria</taxon>
        <taxon>Pseudomonadati</taxon>
        <taxon>Pseudomonadota</taxon>
        <taxon>Gammaproteobacteria</taxon>
        <taxon>Lysobacterales</taxon>
        <taxon>Lysobacteraceae</taxon>
        <taxon>Luteimonas</taxon>
    </lineage>
</organism>
<evidence type="ECO:0000256" key="2">
    <source>
        <dbReference type="SAM" id="Phobius"/>
    </source>
</evidence>
<keyword evidence="2" id="KW-0812">Transmembrane</keyword>
<dbReference type="EMBL" id="BAAAZU010000031">
    <property type="protein sequence ID" value="GAA3934165.1"/>
    <property type="molecule type" value="Genomic_DNA"/>
</dbReference>